<protein>
    <submittedName>
        <fullName evidence="6">Putative rho gtpase-activating protein</fullName>
    </submittedName>
</protein>
<feature type="compositionally biased region" description="Basic residues" evidence="2">
    <location>
        <begin position="636"/>
        <end position="646"/>
    </location>
</feature>
<evidence type="ECO:0000259" key="4">
    <source>
        <dbReference type="PROSITE" id="PS50020"/>
    </source>
</evidence>
<feature type="region of interest" description="Disordered" evidence="2">
    <location>
        <begin position="606"/>
        <end position="693"/>
    </location>
</feature>
<evidence type="ECO:0000256" key="2">
    <source>
        <dbReference type="SAM" id="MobiDB-lite"/>
    </source>
</evidence>
<dbReference type="FunFam" id="1.10.555.10:FF:000071">
    <property type="entry name" value="Rho GTPase activating protein 27"/>
    <property type="match status" value="1"/>
</dbReference>
<feature type="domain" description="PH" evidence="3">
    <location>
        <begin position="489"/>
        <end position="598"/>
    </location>
</feature>
<dbReference type="SUPFAM" id="SSF51045">
    <property type="entry name" value="WW domain"/>
    <property type="match status" value="1"/>
</dbReference>
<dbReference type="Gene3D" id="1.10.555.10">
    <property type="entry name" value="Rho GTPase activation protein"/>
    <property type="match status" value="1"/>
</dbReference>
<dbReference type="PROSITE" id="PS50238">
    <property type="entry name" value="RHOGAP"/>
    <property type="match status" value="1"/>
</dbReference>
<dbReference type="CDD" id="cd13233">
    <property type="entry name" value="PH_ARHGAP9-like"/>
    <property type="match status" value="1"/>
</dbReference>
<dbReference type="PANTHER" id="PTHR23176:SF129">
    <property type="entry name" value="RHO GTPASE ACTIVATING PROTEIN AT 16F, ISOFORM E-RELATED"/>
    <property type="match status" value="1"/>
</dbReference>
<reference evidence="6" key="1">
    <citation type="journal article" date="2017" name="Ticks Tick Borne Dis.">
        <title>An insight into the sialome of Hyalomma excavatum.</title>
        <authorList>
            <person name="Ribeiro J.M."/>
            <person name="Slovak M."/>
            <person name="Francischetti I.M."/>
        </authorList>
    </citation>
    <scope>NUCLEOTIDE SEQUENCE</scope>
    <source>
        <strain evidence="6">Samish</strain>
        <tissue evidence="6">Salivary glands</tissue>
    </source>
</reference>
<feature type="compositionally biased region" description="Pro residues" evidence="2">
    <location>
        <begin position="178"/>
        <end position="189"/>
    </location>
</feature>
<dbReference type="PANTHER" id="PTHR23176">
    <property type="entry name" value="RHO/RAC/CDC GTPASE-ACTIVATING PROTEIN"/>
    <property type="match status" value="1"/>
</dbReference>
<dbReference type="GO" id="GO:0005737">
    <property type="term" value="C:cytoplasm"/>
    <property type="evidence" value="ECO:0007669"/>
    <property type="project" value="TreeGrafter"/>
</dbReference>
<dbReference type="SMART" id="SM00233">
    <property type="entry name" value="PH"/>
    <property type="match status" value="1"/>
</dbReference>
<dbReference type="Gene3D" id="2.20.70.10">
    <property type="match status" value="1"/>
</dbReference>
<feature type="region of interest" description="Disordered" evidence="2">
    <location>
        <begin position="63"/>
        <end position="196"/>
    </location>
</feature>
<evidence type="ECO:0000313" key="6">
    <source>
        <dbReference type="EMBL" id="JAP65595.1"/>
    </source>
</evidence>
<name>A0A131XHD7_9ACAR</name>
<feature type="compositionally biased region" description="Pro residues" evidence="2">
    <location>
        <begin position="613"/>
        <end position="623"/>
    </location>
</feature>
<dbReference type="SUPFAM" id="SSF50729">
    <property type="entry name" value="PH domain-like"/>
    <property type="match status" value="1"/>
</dbReference>
<accession>A0A131XHD7</accession>
<feature type="compositionally biased region" description="Polar residues" evidence="2">
    <location>
        <begin position="325"/>
        <end position="346"/>
    </location>
</feature>
<dbReference type="InterPro" id="IPR001849">
    <property type="entry name" value="PH_domain"/>
</dbReference>
<feature type="compositionally biased region" description="Basic and acidic residues" evidence="2">
    <location>
        <begin position="231"/>
        <end position="244"/>
    </location>
</feature>
<feature type="compositionally biased region" description="Low complexity" evidence="2">
    <location>
        <begin position="278"/>
        <end position="314"/>
    </location>
</feature>
<dbReference type="Gene3D" id="2.30.29.30">
    <property type="entry name" value="Pleckstrin-homology domain (PH domain)/Phosphotyrosine-binding domain (PTB)"/>
    <property type="match status" value="1"/>
</dbReference>
<dbReference type="SUPFAM" id="SSF48350">
    <property type="entry name" value="GTPase activation domain, GAP"/>
    <property type="match status" value="1"/>
</dbReference>
<keyword evidence="1" id="KW-0343">GTPase activation</keyword>
<feature type="compositionally biased region" description="Acidic residues" evidence="2">
    <location>
        <begin position="132"/>
        <end position="147"/>
    </location>
</feature>
<feature type="domain" description="WW" evidence="4">
    <location>
        <begin position="197"/>
        <end position="231"/>
    </location>
</feature>
<sequence>MCEQTRVLPEFLGCQTGGRRVDPLDKSSSLWWRLTGPSRLAAARQASTTEGVYASIKPLAKSLPHVDKPAPQEVSGEPLGIQSNARQRQRSSDTSLNSADGQWQSRSLNASPSDTLDSPADATSPISRSCESLDEPEIDYSDNEEASSTDAAKDIAFTEPSSHHFRRERESPIYANFPPLPCPPSPPHPSPDEQPLRFLSDHWAEFDARGVGRKFYYNFHTGQRSWKPPRRRGELPVTHERDHASLAPQSVSPRVSQRKGPPPLPPAKKKPSIHSHPLSSSQDSLLSSSRDSLLSSSREDLLSSSRDSLSQSSSTGRSRPPANHPGSSSLPRENTSEESVQQNGNSKFYFARGSRLAMAYQSAADRWYSSAEDPSQVTGDRPRLLPTSSIEEESDSLSESQPPWERRAPAAEHSSGARGGQYAGVPPTLTPKLNRLKPTPPPVLPLSSSLSEAKHARAMRTRSMILPEDYPLHGPSVAEAIETFDTLELVTRQGTLNKTELVRAGKKQKKSWSPAFVVLTNRNLFLYKDINTAQEKPAGKSAELQINLAGAVIDWCPDKSKRRNVFQLSTTAGQKVLLQDDNVQTSKEWFDTISAAIKRLPNGLGLVMGWQPEQPPPPPPPPEETAAAPSSSLASRRSKKASRSKSIRQPASPPTPASDVAQQQQQQQQQHPQVPGVVDSCGSQSPQERKNRIRNKLRQFFVRRPTLESLQEKGIFKDEPVFGCTLAHLCEKDRSSVPRFVQECILEIERRDMTADGLYRASGNLSQVQKVRCHVNQDDYTVLAQEEDIHVLTGALKMFFRHMKEPLFPYNLFNKFLKAIGQPTRTTKLAMFRDLLSELPRPNYDTLKYLLRHLLRVTEYSDKNRMHIQNLAIVFGPTLLSSGEEPRNLALDMMQQNQVIEFLLLEFNFLFP</sequence>
<evidence type="ECO:0000256" key="1">
    <source>
        <dbReference type="ARBA" id="ARBA00022468"/>
    </source>
</evidence>
<feature type="compositionally biased region" description="Low complexity" evidence="2">
    <location>
        <begin position="624"/>
        <end position="635"/>
    </location>
</feature>
<dbReference type="AlphaFoldDB" id="A0A131XHD7"/>
<feature type="region of interest" description="Disordered" evidence="2">
    <location>
        <begin position="222"/>
        <end position="346"/>
    </location>
</feature>
<dbReference type="InterPro" id="IPR008936">
    <property type="entry name" value="Rho_GTPase_activation_prot"/>
</dbReference>
<feature type="domain" description="Rho-GAP" evidence="5">
    <location>
        <begin position="724"/>
        <end position="911"/>
    </location>
</feature>
<evidence type="ECO:0000259" key="3">
    <source>
        <dbReference type="PROSITE" id="PS50003"/>
    </source>
</evidence>
<dbReference type="InterPro" id="IPR001202">
    <property type="entry name" value="WW_dom"/>
</dbReference>
<dbReference type="PROSITE" id="PS50020">
    <property type="entry name" value="WW_DOMAIN_2"/>
    <property type="match status" value="1"/>
</dbReference>
<dbReference type="GO" id="GO:0007165">
    <property type="term" value="P:signal transduction"/>
    <property type="evidence" value="ECO:0007669"/>
    <property type="project" value="InterPro"/>
</dbReference>
<dbReference type="InterPro" id="IPR011993">
    <property type="entry name" value="PH-like_dom_sf"/>
</dbReference>
<dbReference type="Pfam" id="PF00169">
    <property type="entry name" value="PH"/>
    <property type="match status" value="1"/>
</dbReference>
<organism evidence="6">
    <name type="scientific">Hyalomma excavatum</name>
    <dbReference type="NCBI Taxonomy" id="257692"/>
    <lineage>
        <taxon>Eukaryota</taxon>
        <taxon>Metazoa</taxon>
        <taxon>Ecdysozoa</taxon>
        <taxon>Arthropoda</taxon>
        <taxon>Chelicerata</taxon>
        <taxon>Arachnida</taxon>
        <taxon>Acari</taxon>
        <taxon>Parasitiformes</taxon>
        <taxon>Ixodida</taxon>
        <taxon>Ixodoidea</taxon>
        <taxon>Ixodidae</taxon>
        <taxon>Hyalomminae</taxon>
        <taxon>Hyalomma</taxon>
    </lineage>
</organism>
<dbReference type="GO" id="GO:0005096">
    <property type="term" value="F:GTPase activator activity"/>
    <property type="evidence" value="ECO:0007669"/>
    <property type="project" value="UniProtKB-KW"/>
</dbReference>
<evidence type="ECO:0000259" key="5">
    <source>
        <dbReference type="PROSITE" id="PS50238"/>
    </source>
</evidence>
<dbReference type="InterPro" id="IPR050729">
    <property type="entry name" value="Rho-GAP"/>
</dbReference>
<dbReference type="InterPro" id="IPR000198">
    <property type="entry name" value="RhoGAP_dom"/>
</dbReference>
<dbReference type="EMBL" id="GEFH01002986">
    <property type="protein sequence ID" value="JAP65595.1"/>
    <property type="molecule type" value="mRNA"/>
</dbReference>
<dbReference type="PROSITE" id="PS50003">
    <property type="entry name" value="PH_DOMAIN"/>
    <property type="match status" value="1"/>
</dbReference>
<proteinExistence type="evidence at transcript level"/>
<dbReference type="Pfam" id="PF00620">
    <property type="entry name" value="RhoGAP"/>
    <property type="match status" value="1"/>
</dbReference>
<feature type="region of interest" description="Disordered" evidence="2">
    <location>
        <begin position="370"/>
        <end position="447"/>
    </location>
</feature>
<dbReference type="InterPro" id="IPR036020">
    <property type="entry name" value="WW_dom_sf"/>
</dbReference>
<feature type="compositionally biased region" description="Polar residues" evidence="2">
    <location>
        <begin position="81"/>
        <end position="116"/>
    </location>
</feature>
<dbReference type="SMART" id="SM00324">
    <property type="entry name" value="RhoGAP"/>
    <property type="match status" value="1"/>
</dbReference>